<dbReference type="InterPro" id="IPR050006">
    <property type="entry name" value="LtnD"/>
</dbReference>
<feature type="active site" evidence="10">
    <location>
        <position position="179"/>
    </location>
</feature>
<dbReference type="STRING" id="538381.GCA_001696535_03640"/>
<name>A0A285SY11_9HYPH</name>
<evidence type="ECO:0000256" key="4">
    <source>
        <dbReference type="ARBA" id="ARBA00023277"/>
    </source>
</evidence>
<keyword evidence="4" id="KW-0119">Carbohydrate metabolism</keyword>
<dbReference type="RefSeq" id="WP_097175323.1">
    <property type="nucleotide sequence ID" value="NZ_OBML01000007.1"/>
</dbReference>
<dbReference type="OrthoDB" id="9812907at2"/>
<dbReference type="GO" id="GO:0051287">
    <property type="term" value="F:NAD binding"/>
    <property type="evidence" value="ECO:0007669"/>
    <property type="project" value="InterPro"/>
</dbReference>
<comment type="function">
    <text evidence="5">Catalyzes oxidation of L-threonate to 2-oxo-tetronate. Can use either NAD(+) or NADP(+) as cosubstrate, with a preference for NAD(+).</text>
</comment>
<feature type="domain" description="6-phosphogluconate dehydrogenase NADP-binding" evidence="11">
    <location>
        <begin position="10"/>
        <end position="169"/>
    </location>
</feature>
<protein>
    <recommendedName>
        <fullName evidence="8">L-threonate dehydrogenase</fullName>
        <ecNumber evidence="7">1.1.1.411</ecNumber>
    </recommendedName>
</protein>
<keyword evidence="14" id="KW-1185">Reference proteome</keyword>
<dbReference type="Gene3D" id="1.10.1040.10">
    <property type="entry name" value="N-(1-d-carboxylethyl)-l-norvaline Dehydrogenase, domain 2"/>
    <property type="match status" value="1"/>
</dbReference>
<dbReference type="InterPro" id="IPR002204">
    <property type="entry name" value="3-OH-isobutyrate_DH-rel_CS"/>
</dbReference>
<accession>A0A285SY11</accession>
<dbReference type="Pfam" id="PF03446">
    <property type="entry name" value="NAD_binding_2"/>
    <property type="match status" value="1"/>
</dbReference>
<dbReference type="GO" id="GO:0016054">
    <property type="term" value="P:organic acid catabolic process"/>
    <property type="evidence" value="ECO:0007669"/>
    <property type="project" value="UniProtKB-ARBA"/>
</dbReference>
<evidence type="ECO:0000256" key="1">
    <source>
        <dbReference type="ARBA" id="ARBA00022857"/>
    </source>
</evidence>
<reference evidence="13 14" key="1">
    <citation type="submission" date="2017-08" db="EMBL/GenBank/DDBJ databases">
        <authorList>
            <person name="de Groot N.N."/>
        </authorList>
    </citation>
    <scope>NUCLEOTIDE SEQUENCE [LARGE SCALE GENOMIC DNA]</scope>
    <source>
        <strain evidence="13 14">USBA 352</strain>
    </source>
</reference>
<dbReference type="InterPro" id="IPR006115">
    <property type="entry name" value="6PGDH_NADP-bd"/>
</dbReference>
<dbReference type="SUPFAM" id="SSF51735">
    <property type="entry name" value="NAD(P)-binding Rossmann-fold domains"/>
    <property type="match status" value="1"/>
</dbReference>
<dbReference type="InterPro" id="IPR036291">
    <property type="entry name" value="NAD(P)-bd_dom_sf"/>
</dbReference>
<dbReference type="EC" id="1.1.1.411" evidence="7"/>
<evidence type="ECO:0000256" key="6">
    <source>
        <dbReference type="ARBA" id="ARBA00037979"/>
    </source>
</evidence>
<keyword evidence="1" id="KW-0521">NADP</keyword>
<proteinExistence type="inferred from homology"/>
<organism evidence="13 14">
    <name type="scientific">Stappia indica</name>
    <dbReference type="NCBI Taxonomy" id="538381"/>
    <lineage>
        <taxon>Bacteria</taxon>
        <taxon>Pseudomonadati</taxon>
        <taxon>Pseudomonadota</taxon>
        <taxon>Alphaproteobacteria</taxon>
        <taxon>Hyphomicrobiales</taxon>
        <taxon>Stappiaceae</taxon>
        <taxon>Stappia</taxon>
    </lineage>
</organism>
<dbReference type="GO" id="GO:0016616">
    <property type="term" value="F:oxidoreductase activity, acting on the CH-OH group of donors, NAD or NADP as acceptor"/>
    <property type="evidence" value="ECO:0007669"/>
    <property type="project" value="InterPro"/>
</dbReference>
<dbReference type="PANTHER" id="PTHR43060">
    <property type="entry name" value="3-HYDROXYISOBUTYRATE DEHYDROGENASE-LIKE 1, MITOCHONDRIAL-RELATED"/>
    <property type="match status" value="1"/>
</dbReference>
<dbReference type="PIRSF" id="PIRSF000103">
    <property type="entry name" value="HIBADH"/>
    <property type="match status" value="1"/>
</dbReference>
<evidence type="ECO:0000259" key="12">
    <source>
        <dbReference type="Pfam" id="PF14833"/>
    </source>
</evidence>
<dbReference type="Gene3D" id="3.40.50.720">
    <property type="entry name" value="NAD(P)-binding Rossmann-like Domain"/>
    <property type="match status" value="1"/>
</dbReference>
<dbReference type="AlphaFoldDB" id="A0A285SY11"/>
<evidence type="ECO:0000256" key="7">
    <source>
        <dbReference type="ARBA" id="ARBA00038870"/>
    </source>
</evidence>
<dbReference type="PANTHER" id="PTHR43060:SF17">
    <property type="entry name" value="L-THREONATE DEHYDROGENASE"/>
    <property type="match status" value="1"/>
</dbReference>
<dbReference type="PROSITE" id="PS00895">
    <property type="entry name" value="3_HYDROXYISOBUT_DH"/>
    <property type="match status" value="1"/>
</dbReference>
<gene>
    <name evidence="13" type="ORF">SAMN05421512_107119</name>
</gene>
<sequence>MTTASGPLVVIGLGAMGLGMARSLLRAGLDVTGIDREQAAMAAFEADGGRIASDRAARDAALRRASAVVLVVVNAAQTEAVLFGEDGIAPHLAPGTVVVSCATFAPEHAVRFEAKLAETGLLYLDAPISGGVVRAAEGRLSIMASGTADAFAAARPALDAMAETVFELGDRAGPGSAMKVVNQLLAGVHIAATAEALTFGVGQGIEVARMVEVISRCAGSSWMFENRGPFIADGDYRPHSAVDIFVKDLGIVAEAASAGGLSVPLTETALARFRSAHDAGLGREGDVAVAKIYAREGNIALPGVPASGADVLGGTSSDKD</sequence>
<dbReference type="InterPro" id="IPR015815">
    <property type="entry name" value="HIBADH-related"/>
</dbReference>
<evidence type="ECO:0000256" key="5">
    <source>
        <dbReference type="ARBA" id="ARBA00037062"/>
    </source>
</evidence>
<evidence type="ECO:0000256" key="10">
    <source>
        <dbReference type="PIRSR" id="PIRSR000103-1"/>
    </source>
</evidence>
<dbReference type="Pfam" id="PF14833">
    <property type="entry name" value="NAD_binding_11"/>
    <property type="match status" value="1"/>
</dbReference>
<dbReference type="InterPro" id="IPR013328">
    <property type="entry name" value="6PGD_dom2"/>
</dbReference>
<dbReference type="InterPro" id="IPR029154">
    <property type="entry name" value="HIBADH-like_NADP-bd"/>
</dbReference>
<keyword evidence="3" id="KW-0520">NAD</keyword>
<feature type="domain" description="3-hydroxyisobutyrate dehydrogenase-like NAD-binding" evidence="12">
    <location>
        <begin position="173"/>
        <end position="292"/>
    </location>
</feature>
<dbReference type="EMBL" id="OBML01000007">
    <property type="protein sequence ID" value="SOC13263.1"/>
    <property type="molecule type" value="Genomic_DNA"/>
</dbReference>
<evidence type="ECO:0000256" key="8">
    <source>
        <dbReference type="ARBA" id="ARBA00039407"/>
    </source>
</evidence>
<evidence type="ECO:0000313" key="13">
    <source>
        <dbReference type="EMBL" id="SOC13263.1"/>
    </source>
</evidence>
<comment type="similarity">
    <text evidence="6">Belongs to the HIBADH-related family. L-threonate dehydrogenase subfamily.</text>
</comment>
<comment type="catalytic activity">
    <reaction evidence="9">
        <text>L-threonate + NAD(+) = 2-dehydro-L-erythronate + NADH + H(+)</text>
        <dbReference type="Rhea" id="RHEA:52548"/>
        <dbReference type="ChEBI" id="CHEBI:15378"/>
        <dbReference type="ChEBI" id="CHEBI:57540"/>
        <dbReference type="ChEBI" id="CHEBI:57561"/>
        <dbReference type="ChEBI" id="CHEBI:57945"/>
        <dbReference type="ChEBI" id="CHEBI:136669"/>
        <dbReference type="EC" id="1.1.1.411"/>
    </reaction>
</comment>
<evidence type="ECO:0000259" key="11">
    <source>
        <dbReference type="Pfam" id="PF03446"/>
    </source>
</evidence>
<dbReference type="InterPro" id="IPR008927">
    <property type="entry name" value="6-PGluconate_DH-like_C_sf"/>
</dbReference>
<dbReference type="Proteomes" id="UP000219331">
    <property type="component" value="Unassembled WGS sequence"/>
</dbReference>
<evidence type="ECO:0000256" key="3">
    <source>
        <dbReference type="ARBA" id="ARBA00023027"/>
    </source>
</evidence>
<evidence type="ECO:0000313" key="14">
    <source>
        <dbReference type="Proteomes" id="UP000219331"/>
    </source>
</evidence>
<dbReference type="SUPFAM" id="SSF48179">
    <property type="entry name" value="6-phosphogluconate dehydrogenase C-terminal domain-like"/>
    <property type="match status" value="1"/>
</dbReference>
<evidence type="ECO:0000256" key="9">
    <source>
        <dbReference type="ARBA" id="ARBA00047312"/>
    </source>
</evidence>
<evidence type="ECO:0000256" key="2">
    <source>
        <dbReference type="ARBA" id="ARBA00023002"/>
    </source>
</evidence>
<dbReference type="GO" id="GO:0050661">
    <property type="term" value="F:NADP binding"/>
    <property type="evidence" value="ECO:0007669"/>
    <property type="project" value="InterPro"/>
</dbReference>
<dbReference type="NCBIfam" id="NF043037">
    <property type="entry name" value="ThreonDh"/>
    <property type="match status" value="1"/>
</dbReference>
<keyword evidence="2" id="KW-0560">Oxidoreductase</keyword>